<dbReference type="Gene3D" id="3.80.10.10">
    <property type="entry name" value="Ribonuclease Inhibitor"/>
    <property type="match status" value="1"/>
</dbReference>
<feature type="compositionally biased region" description="Basic and acidic residues" evidence="1">
    <location>
        <begin position="818"/>
        <end position="846"/>
    </location>
</feature>
<reference evidence="2" key="1">
    <citation type="submission" date="2014-11" db="EMBL/GenBank/DDBJ databases">
        <authorList>
            <person name="Otto D Thomas"/>
            <person name="Naeem Raeece"/>
        </authorList>
    </citation>
    <scope>NUCLEOTIDE SEQUENCE</scope>
</reference>
<feature type="region of interest" description="Disordered" evidence="1">
    <location>
        <begin position="594"/>
        <end position="614"/>
    </location>
</feature>
<feature type="region of interest" description="Disordered" evidence="1">
    <location>
        <begin position="452"/>
        <end position="537"/>
    </location>
</feature>
<feature type="compositionally biased region" description="Low complexity" evidence="1">
    <location>
        <begin position="518"/>
        <end position="529"/>
    </location>
</feature>
<evidence type="ECO:0000256" key="1">
    <source>
        <dbReference type="SAM" id="MobiDB-lite"/>
    </source>
</evidence>
<sequence>MSNPGTPGRGASFASGGRGGGGFSRQASGVGGATPKSQVSRQDSGFGTVKGSQSRGRQNSTGQKQQPPARSNTTATGGGGLEPQATTMDFRDSALRLPCPDQHVTPCKVGHVLFFERHQMNDGWVLRIAVLQRGKLFIFAGNEAQAFDWEPVHFFDLEGWSFNFAWTFEMIKGRRKVALECQMKEQGGGETKRRRFMAFHTRHEASSWLYCLEASAAFRTYMNGVGDAGQNPHPGVLDYHDMLMGRLPVLDLSGRSVKAPECNRICRLILADWRLQEVAVAQLSVGLCASLSLRSLKLSRNFLRANGTRVVCDALSRAPYLIELSLENCEILPMGGQSLVGLCSSAPRLLYLNVGGNQMGTFVMSKCHQHLFSKGFTQMRQSESTVYSELGRTHRDRLSDDDAFEMDDVLDSAEKLKGGEDVALAEWDEFSLRLRRWKARVATSILNPPHWEEGKVKRRTGEGQETEDEEGADGTQGGTRKGIDTVDKEGGWQDEDRTETKRGERSRGSIRGREKSGGTDAASSADGSSIQPPSDILRGACGSRRWYAFFRDMGRSLGCMDVGMLERARQLQDLTRLFPYDSTVDSLTLKWPKESEKRKAEEKGDRQRIEREEQERMLSDRALEIAEKIEGATGLSELTDLVALGRRVPMPHPRLLEMNLENAKAVMTTAKDAEDILNSRSENLEHATTSYLRSTNHPYLRSAHLRTACLLSPLFETESNGETGENAPPFSRLFSSLLSLRSPEYAFGASPENDEIIRATGSPMGILTEGLKRRLMTGRQVLRWQYGVDTGQWNGWVAPWWSNDIRRVMWMLGRDTAEMGGDRGQAETEEKTEPLDHFTDLRDRSDPSTTKHTKADITQALTVLGAEAEVAAVELFSLVLIAGGDKKAKRDRLKRTDFNSVAYEAKPTDDELNWHDHMCKFVDRVRFLGRSDPEEAARLVEEVYVQVSSILREVEGNTEDVPEELKFCYGIFRCRDLFDPTGIDRDDLMSLFTWQMREAEDWAPPDADLLSAFARPRYLPGETMKMAKKGDEKAVAEVVHFCMWQLRSGVFECNVAEDQYGASCFRASLRGDGGTQIVTVGVKAKVVRGQVPSGCRFDPLPHGSPLLVCLKAKRLLICSVSSGLEAEDEAEQIVMERERKKFEIPLDLIAEVNSTDDTVDILFFVPTFNPVSIFKELITPLITPADRLQRISLSCHRAVELASVITDLQKILIFDEEKRIGGCTASLPLAREMETRNGNGKGALLPATSLALVREGLQSLTESLLEVAGMIQSIDSLLGTVKFPDKPAEDAAPPEPLQDDTSSALLLPEAAALDRLEKIVGNMRLGVRSELNTILNLYYRMDLEPLFTVDIGNVIRSFQAVLAEVLREALNAFMETGEREKREDLELLLKVGAEIDSFVEVPQAAVAELSK</sequence>
<name>A0A0G4HFR7_9ALVE</name>
<feature type="region of interest" description="Disordered" evidence="1">
    <location>
        <begin position="818"/>
        <end position="853"/>
    </location>
</feature>
<proteinExistence type="predicted"/>
<dbReference type="EMBL" id="CDMZ01002525">
    <property type="protein sequence ID" value="CEM42755.1"/>
    <property type="molecule type" value="Genomic_DNA"/>
</dbReference>
<feature type="region of interest" description="Disordered" evidence="1">
    <location>
        <begin position="1"/>
        <end position="85"/>
    </location>
</feature>
<accession>A0A0G4HFR7</accession>
<evidence type="ECO:0000313" key="2">
    <source>
        <dbReference type="EMBL" id="CEM42755.1"/>
    </source>
</evidence>
<organism evidence="2">
    <name type="scientific">Chromera velia CCMP2878</name>
    <dbReference type="NCBI Taxonomy" id="1169474"/>
    <lineage>
        <taxon>Eukaryota</taxon>
        <taxon>Sar</taxon>
        <taxon>Alveolata</taxon>
        <taxon>Colpodellida</taxon>
        <taxon>Chromeraceae</taxon>
        <taxon>Chromera</taxon>
    </lineage>
</organism>
<feature type="compositionally biased region" description="Polar residues" evidence="1">
    <location>
        <begin position="35"/>
        <end position="75"/>
    </location>
</feature>
<protein>
    <submittedName>
        <fullName evidence="2">Uncharacterized protein</fullName>
    </submittedName>
</protein>
<gene>
    <name evidence="2" type="ORF">Cvel_987</name>
</gene>
<dbReference type="VEuPathDB" id="CryptoDB:Cvel_987"/>
<feature type="compositionally biased region" description="Basic and acidic residues" evidence="1">
    <location>
        <begin position="481"/>
        <end position="517"/>
    </location>
</feature>
<dbReference type="SUPFAM" id="SSF52047">
    <property type="entry name" value="RNI-like"/>
    <property type="match status" value="1"/>
</dbReference>
<feature type="compositionally biased region" description="Basic and acidic residues" evidence="1">
    <location>
        <begin position="452"/>
        <end position="462"/>
    </location>
</feature>
<dbReference type="InterPro" id="IPR032675">
    <property type="entry name" value="LRR_dom_sf"/>
</dbReference>